<comment type="similarity">
    <text evidence="4">Belongs to the Orn/Lys/Arg decarboxylase class-II family.</text>
</comment>
<dbReference type="Pfam" id="PF00278">
    <property type="entry name" value="Orn_DAP_Arg_deC"/>
    <property type="match status" value="1"/>
</dbReference>
<feature type="domain" description="Orn/DAP/Arg decarboxylase 2 N-terminal" evidence="6">
    <location>
        <begin position="28"/>
        <end position="241"/>
    </location>
</feature>
<dbReference type="InterPro" id="IPR022644">
    <property type="entry name" value="De-COase2_N"/>
</dbReference>
<dbReference type="GO" id="GO:0008836">
    <property type="term" value="F:diaminopimelate decarboxylase activity"/>
    <property type="evidence" value="ECO:0007669"/>
    <property type="project" value="UniProtKB-EC"/>
</dbReference>
<dbReference type="PANTHER" id="PTHR43727:SF2">
    <property type="entry name" value="GROUP IV DECARBOXYLASE"/>
    <property type="match status" value="1"/>
</dbReference>
<dbReference type="PRINTS" id="PR01182">
    <property type="entry name" value="ORNDCRBXLASE"/>
</dbReference>
<proteinExistence type="inferred from homology"/>
<dbReference type="Pfam" id="PF02784">
    <property type="entry name" value="Orn_Arg_deC_N"/>
    <property type="match status" value="1"/>
</dbReference>
<name>A0A239Y698_9STAP</name>
<evidence type="ECO:0000256" key="3">
    <source>
        <dbReference type="PIRSR" id="PIRSR600183-50"/>
    </source>
</evidence>
<dbReference type="EC" id="4.1.1.20" evidence="7"/>
<dbReference type="PRINTS" id="PR01179">
    <property type="entry name" value="ODADCRBXLASE"/>
</dbReference>
<evidence type="ECO:0000256" key="4">
    <source>
        <dbReference type="RuleBase" id="RU003737"/>
    </source>
</evidence>
<evidence type="ECO:0000256" key="1">
    <source>
        <dbReference type="ARBA" id="ARBA00001933"/>
    </source>
</evidence>
<accession>A0A239Y698</accession>
<sequence>MERIKQTLQDSNYDYYVYDLTELQNRLSWITSVTKHDIYYAVKANSNLKILETVAPYVSGFEVASPGEIEKVRSISKDINIIYGGPVKTTKNLEYALNEHVKSIQVESLYELDSLESLLRNSGQSIEVMIRINLSNIKSTAKLKMAGVPTQFGMPKEDIEEAIQICKDTDNITLTGFHFHSMSNNLDEDAHVAFIERAIEFTNLYQSELPENYSINVGGGIGIDYSEEKIFDFDYFATRIHHLPHLTFELGRFITSPIGYYAANVFDIKTIHQETFILLNGGTNHFRFPKAWNHNQPYEIITCEPSPNRRIKSVSDETVVFAGKLCTPNDVFGQPYNIKHIQTGDWIVFKYAGSYGFDISHLQFLSHELPIIKYI</sequence>
<protein>
    <submittedName>
        <fullName evidence="7">Pyridoxal-dependent decarboxylase</fullName>
        <ecNumber evidence="7">4.1.1.20</ecNumber>
    </submittedName>
</protein>
<dbReference type="InterPro" id="IPR029066">
    <property type="entry name" value="PLP-binding_barrel"/>
</dbReference>
<evidence type="ECO:0000313" key="8">
    <source>
        <dbReference type="Proteomes" id="UP000242084"/>
    </source>
</evidence>
<dbReference type="AlphaFoldDB" id="A0A239Y698"/>
<keyword evidence="7" id="KW-0456">Lyase</keyword>
<dbReference type="RefSeq" id="WP_095085300.1">
    <property type="nucleotide sequence ID" value="NZ_BMDM01000011.1"/>
</dbReference>
<dbReference type="Gene3D" id="2.40.37.10">
    <property type="entry name" value="Lyase, Ornithine Decarboxylase, Chain A, domain 1"/>
    <property type="match status" value="1"/>
</dbReference>
<organism evidence="7 8">
    <name type="scientific">Mammaliicoccus stepanovicii</name>
    <dbReference type="NCBI Taxonomy" id="643214"/>
    <lineage>
        <taxon>Bacteria</taxon>
        <taxon>Bacillati</taxon>
        <taxon>Bacillota</taxon>
        <taxon>Bacilli</taxon>
        <taxon>Bacillales</taxon>
        <taxon>Staphylococcaceae</taxon>
        <taxon>Mammaliicoccus</taxon>
    </lineage>
</organism>
<keyword evidence="2 3" id="KW-0663">Pyridoxal phosphate</keyword>
<dbReference type="GO" id="GO:0009089">
    <property type="term" value="P:lysine biosynthetic process via diaminopimelate"/>
    <property type="evidence" value="ECO:0007669"/>
    <property type="project" value="TreeGrafter"/>
</dbReference>
<dbReference type="PANTHER" id="PTHR43727">
    <property type="entry name" value="DIAMINOPIMELATE DECARBOXYLASE"/>
    <property type="match status" value="1"/>
</dbReference>
<dbReference type="InterPro" id="IPR000183">
    <property type="entry name" value="Orn/DAP/Arg_de-COase"/>
</dbReference>
<dbReference type="EMBL" id="LT906462">
    <property type="protein sequence ID" value="SNV54699.1"/>
    <property type="molecule type" value="Genomic_DNA"/>
</dbReference>
<evidence type="ECO:0000256" key="2">
    <source>
        <dbReference type="ARBA" id="ARBA00022898"/>
    </source>
</evidence>
<dbReference type="OrthoDB" id="9802241at2"/>
<gene>
    <name evidence="7" type="primary">lysA_1</name>
    <name evidence="7" type="ORF">SAMEA4384403_00108</name>
</gene>
<dbReference type="KEGG" id="sste:SAMEA4384403_0108"/>
<evidence type="ECO:0000259" key="5">
    <source>
        <dbReference type="Pfam" id="PF00278"/>
    </source>
</evidence>
<feature type="domain" description="Orn/DAP/Arg decarboxylase 2 C-terminal" evidence="5">
    <location>
        <begin position="16"/>
        <end position="353"/>
    </location>
</feature>
<evidence type="ECO:0000259" key="6">
    <source>
        <dbReference type="Pfam" id="PF02784"/>
    </source>
</evidence>
<dbReference type="Proteomes" id="UP000242084">
    <property type="component" value="Chromosome 1"/>
</dbReference>
<feature type="active site" description="Proton donor" evidence="3">
    <location>
        <position position="326"/>
    </location>
</feature>
<dbReference type="InterPro" id="IPR022643">
    <property type="entry name" value="De-COase2_C"/>
</dbReference>
<dbReference type="InterPro" id="IPR009006">
    <property type="entry name" value="Ala_racemase/Decarboxylase_C"/>
</dbReference>
<dbReference type="SUPFAM" id="SSF50621">
    <property type="entry name" value="Alanine racemase C-terminal domain-like"/>
    <property type="match status" value="1"/>
</dbReference>
<dbReference type="GO" id="GO:0006596">
    <property type="term" value="P:polyamine biosynthetic process"/>
    <property type="evidence" value="ECO:0007669"/>
    <property type="project" value="InterPro"/>
</dbReference>
<comment type="cofactor">
    <cofactor evidence="1 3">
        <name>pyridoxal 5'-phosphate</name>
        <dbReference type="ChEBI" id="CHEBI:597326"/>
    </cofactor>
</comment>
<dbReference type="SUPFAM" id="SSF51419">
    <property type="entry name" value="PLP-binding barrel"/>
    <property type="match status" value="1"/>
</dbReference>
<evidence type="ECO:0000313" key="7">
    <source>
        <dbReference type="EMBL" id="SNV54699.1"/>
    </source>
</evidence>
<keyword evidence="8" id="KW-1185">Reference proteome</keyword>
<feature type="modified residue" description="N6-(pyridoxal phosphate)lysine" evidence="3">
    <location>
        <position position="43"/>
    </location>
</feature>
<dbReference type="Gene3D" id="3.20.20.10">
    <property type="entry name" value="Alanine racemase"/>
    <property type="match status" value="1"/>
</dbReference>
<dbReference type="InterPro" id="IPR002433">
    <property type="entry name" value="Orn_de-COase"/>
</dbReference>
<reference evidence="7 8" key="1">
    <citation type="submission" date="2017-06" db="EMBL/GenBank/DDBJ databases">
        <authorList>
            <consortium name="Pathogen Informatics"/>
        </authorList>
    </citation>
    <scope>NUCLEOTIDE SEQUENCE [LARGE SCALE GENOMIC DNA]</scope>
    <source>
        <strain evidence="7 8">NCTC13839</strain>
    </source>
</reference>